<feature type="compositionally biased region" description="Low complexity" evidence="1">
    <location>
        <begin position="147"/>
        <end position="167"/>
    </location>
</feature>
<evidence type="ECO:0000313" key="2">
    <source>
        <dbReference type="EMBL" id="CAI5732564.1"/>
    </source>
</evidence>
<proteinExistence type="predicted"/>
<keyword evidence="3" id="KW-1185">Reference proteome</keyword>
<evidence type="ECO:0000256" key="1">
    <source>
        <dbReference type="SAM" id="MobiDB-lite"/>
    </source>
</evidence>
<dbReference type="AlphaFoldDB" id="A0AAV0UCB0"/>
<feature type="region of interest" description="Disordered" evidence="1">
    <location>
        <begin position="1"/>
        <end position="132"/>
    </location>
</feature>
<feature type="compositionally biased region" description="Basic and acidic residues" evidence="1">
    <location>
        <begin position="98"/>
        <end position="109"/>
    </location>
</feature>
<comment type="caution">
    <text evidence="2">The sequence shown here is derived from an EMBL/GenBank/DDBJ whole genome shotgun (WGS) entry which is preliminary data.</text>
</comment>
<feature type="compositionally biased region" description="Low complexity" evidence="1">
    <location>
        <begin position="24"/>
        <end position="37"/>
    </location>
</feature>
<feature type="compositionally biased region" description="Basic and acidic residues" evidence="1">
    <location>
        <begin position="1"/>
        <end position="16"/>
    </location>
</feature>
<feature type="region of interest" description="Disordered" evidence="1">
    <location>
        <begin position="147"/>
        <end position="176"/>
    </location>
</feature>
<feature type="compositionally biased region" description="Basic residues" evidence="1">
    <location>
        <begin position="82"/>
        <end position="97"/>
    </location>
</feature>
<evidence type="ECO:0008006" key="4">
    <source>
        <dbReference type="Google" id="ProtNLM"/>
    </source>
</evidence>
<reference evidence="2" key="1">
    <citation type="submission" date="2022-12" db="EMBL/GenBank/DDBJ databases">
        <authorList>
            <person name="Webb A."/>
        </authorList>
    </citation>
    <scope>NUCLEOTIDE SEQUENCE</scope>
    <source>
        <strain evidence="2">Hp1</strain>
    </source>
</reference>
<dbReference type="EMBL" id="CANTFL010001180">
    <property type="protein sequence ID" value="CAI5732564.1"/>
    <property type="molecule type" value="Genomic_DNA"/>
</dbReference>
<organism evidence="2 3">
    <name type="scientific">Hyaloperonospora brassicae</name>
    <name type="common">Brassica downy mildew</name>
    <name type="synonym">Peronospora brassicae</name>
    <dbReference type="NCBI Taxonomy" id="162125"/>
    <lineage>
        <taxon>Eukaryota</taxon>
        <taxon>Sar</taxon>
        <taxon>Stramenopiles</taxon>
        <taxon>Oomycota</taxon>
        <taxon>Peronosporomycetes</taxon>
        <taxon>Peronosporales</taxon>
        <taxon>Peronosporaceae</taxon>
        <taxon>Hyaloperonospora</taxon>
    </lineage>
</organism>
<name>A0AAV0UCB0_HYABA</name>
<sequence>MGRADDPDHDPNEAPRRRSRARPRPAASASASSASSAYVPTDAADTSRSRAPRSSSSSKMKMASLMAVVDDQEESEKDVARKPHGVSAHKSKRVKVHATRDDWTARHEPISIQSLTRSDDGGGAGESSPGRTRSLFDYYFPLAKTDGGSAPGSSSSSNLHARGPGTRTLKRKRRGGRRTEDFFAATELDGLKFGVDAGKLVPQGLVDRVDAQLSRAVLVKVVGNHVTNWCYRSGFASSFLQELTTLLAAYYPCTYPTLLDEVLAGFLLKRPEFIDLLLPAMLEKMSKVGGSISASKYPVADALVRICSVSMGPVWRHRHDLVCRSLLRCLLEHNADRFVLSPWIAACAIECSDSVLHTMWRALLRSHLVAENIALRDEDAVEWRIQDPAQQLVELLAEEGKLRVCRITCGFVKLLLADNGLKELLVESRSYLIRDCVERAFKYAGTDWSSSLMAGWLERRRKLQLDEAGKDGSFKELVDFLVCSTMKLSVKKPEWFVKHVLSFVLSPQCHAAEQEPALRAILRDYTPFVFGGVDSQWLEQTSKHSGSSGSLATPCVATKDLDAVGSQSVQLARSKMELTIGLLVSVDARTSALFLDIWSTAWTDKRTALSWGYVHALLCVTIQDTAGSQSELGQKLQNLTIQVCQSHFRHLSRVFVQDDAHDDVAVKFSEALNLLFPSTHHIADALLQEVLGAFASLEGTYALDASTIVGNAISLYLGSCGDGGANISVKRSAVVKPLAEHGRCADSSTSRNTSATTMHLLTMLKTLASATSDAGEFARRVLSSGRVVRLLAALLNLGRRRQRQETILDVMNAAVMSDTLAKSSRDWARLNVTQEIMRCAYMGPATLATKAIAVLQNLFRRCTSGMQALLWAVLQQCTKLWCGRGEDMNGDEADFSSDNYYGRADTFAELVKAVVITLPVCLVRDVLRYMEQKLASCSSGKTRMNLFLLLLLRKLVVCKLGCGMLLPAMQLAVCPLAPTSLDPIRLTQLQLIKALCTRLLAVRHRAMTSENSSVDADWMRYENLVCNERLQSELRSMVKVALPATDSAPFKAKRITCSRASEVLAQNILAFTRQLRQPERPLDNDGRRMIRKKSRLI</sequence>
<dbReference type="Proteomes" id="UP001162031">
    <property type="component" value="Unassembled WGS sequence"/>
</dbReference>
<evidence type="ECO:0000313" key="3">
    <source>
        <dbReference type="Proteomes" id="UP001162031"/>
    </source>
</evidence>
<feature type="compositionally biased region" description="Low complexity" evidence="1">
    <location>
        <begin position="52"/>
        <end position="67"/>
    </location>
</feature>
<gene>
    <name evidence="2" type="ORF">HBR001_LOCUS5557</name>
</gene>
<accession>A0AAV0UCB0</accession>
<protein>
    <recommendedName>
        <fullName evidence="4">Telomere-associated protein Rif1 N-terminal domain-containing protein</fullName>
    </recommendedName>
</protein>